<reference evidence="2" key="1">
    <citation type="submission" date="2015-04" db="UniProtKB">
        <authorList>
            <consortium name="EnsemblPlants"/>
        </authorList>
    </citation>
    <scope>IDENTIFICATION</scope>
    <source>
        <strain evidence="2">SL10</strain>
    </source>
</reference>
<evidence type="ECO:0000313" key="3">
    <source>
        <dbReference type="Proteomes" id="UP000006591"/>
    </source>
</evidence>
<feature type="region of interest" description="Disordered" evidence="1">
    <location>
        <begin position="1"/>
        <end position="72"/>
    </location>
</feature>
<name>A0A0E0IFX5_ORYNI</name>
<organism evidence="2">
    <name type="scientific">Oryza nivara</name>
    <name type="common">Indian wild rice</name>
    <name type="synonym">Oryza sativa f. spontanea</name>
    <dbReference type="NCBI Taxonomy" id="4536"/>
    <lineage>
        <taxon>Eukaryota</taxon>
        <taxon>Viridiplantae</taxon>
        <taxon>Streptophyta</taxon>
        <taxon>Embryophyta</taxon>
        <taxon>Tracheophyta</taxon>
        <taxon>Spermatophyta</taxon>
        <taxon>Magnoliopsida</taxon>
        <taxon>Liliopsida</taxon>
        <taxon>Poales</taxon>
        <taxon>Poaceae</taxon>
        <taxon>BOP clade</taxon>
        <taxon>Oryzoideae</taxon>
        <taxon>Oryzeae</taxon>
        <taxon>Oryzinae</taxon>
        <taxon>Oryza</taxon>
    </lineage>
</organism>
<dbReference type="Proteomes" id="UP000006591">
    <property type="component" value="Chromosome 8"/>
</dbReference>
<feature type="compositionally biased region" description="Polar residues" evidence="1">
    <location>
        <begin position="55"/>
        <end position="72"/>
    </location>
</feature>
<reference evidence="2" key="2">
    <citation type="submission" date="2018-04" db="EMBL/GenBank/DDBJ databases">
        <title>OnivRS2 (Oryza nivara Reference Sequence Version 2).</title>
        <authorList>
            <person name="Zhang J."/>
            <person name="Kudrna D."/>
            <person name="Lee S."/>
            <person name="Talag J."/>
            <person name="Rajasekar S."/>
            <person name="Welchert J."/>
            <person name="Hsing Y.-I."/>
            <person name="Wing R.A."/>
        </authorList>
    </citation>
    <scope>NUCLEOTIDE SEQUENCE [LARGE SCALE GENOMIC DNA]</scope>
    <source>
        <strain evidence="2">SL10</strain>
    </source>
</reference>
<evidence type="ECO:0000256" key="1">
    <source>
        <dbReference type="SAM" id="MobiDB-lite"/>
    </source>
</evidence>
<proteinExistence type="predicted"/>
<dbReference type="AlphaFoldDB" id="A0A0E0IFX5"/>
<keyword evidence="3" id="KW-1185">Reference proteome</keyword>
<accession>A0A0E0IFX5</accession>
<dbReference type="Gramene" id="ONIVA08G26960.1">
    <property type="protein sequence ID" value="ONIVA08G26960.1"/>
    <property type="gene ID" value="ONIVA08G26960"/>
</dbReference>
<evidence type="ECO:0000313" key="2">
    <source>
        <dbReference type="EnsemblPlants" id="ONIVA08G26960.1"/>
    </source>
</evidence>
<dbReference type="EnsemblPlants" id="ONIVA08G26960.1">
    <property type="protein sequence ID" value="ONIVA08G26960.1"/>
    <property type="gene ID" value="ONIVA08G26960"/>
</dbReference>
<sequence>MTEPTPTAAGRQPPAGAVPRPTGPTHYPHPPGSCSGCRPASPLHLPSAESAHRPVSSSIRPTNVQGSPSAYD</sequence>
<protein>
    <submittedName>
        <fullName evidence="2">Uncharacterized protein</fullName>
    </submittedName>
</protein>
<dbReference type="HOGENOM" id="CLU_2726562_0_0_1"/>